<keyword evidence="3 7" id="KW-0312">Gluconeogenesis</keyword>
<dbReference type="FunFam" id="3.20.20.70:FF:000016">
    <property type="entry name" value="Triosephosphate isomerase"/>
    <property type="match status" value="1"/>
</dbReference>
<dbReference type="UniPathway" id="UPA00138"/>
<dbReference type="GO" id="GO:0004807">
    <property type="term" value="F:triose-phosphate isomerase activity"/>
    <property type="evidence" value="ECO:0007669"/>
    <property type="project" value="UniProtKB-UniRule"/>
</dbReference>
<dbReference type="GO" id="GO:0019563">
    <property type="term" value="P:glycerol catabolic process"/>
    <property type="evidence" value="ECO:0007669"/>
    <property type="project" value="TreeGrafter"/>
</dbReference>
<comment type="pathway">
    <text evidence="1 7 8">Carbohydrate degradation; glycolysis; D-glyceraldehyde 3-phosphate from glycerone phosphate: step 1/1.</text>
</comment>
<comment type="catalytic activity">
    <reaction evidence="7 8">
        <text>D-glyceraldehyde 3-phosphate = dihydroxyacetone phosphate</text>
        <dbReference type="Rhea" id="RHEA:18585"/>
        <dbReference type="ChEBI" id="CHEBI:57642"/>
        <dbReference type="ChEBI" id="CHEBI:59776"/>
        <dbReference type="EC" id="5.3.1.1"/>
    </reaction>
</comment>
<sequence>MRRYLIAGNWKMNTTREEGTELAKAIAAGSSNATATVDVLICPPFPYLIPINEAVAGTKVQVGAQNCHFEASGAFTGETSLEMLTDVGASSVILGHSERRHVFGETDADINQKVLKTLEKGLQAVLCVGELLEEEENGLTKTVLDRQMEGGLKDVSAEAMANVVIAYEPVWAIGTGKTATPEQAESAHDHLRKWLESRYSADVANATRILYGGSVKPNNAEDLLSQPNVDGALVGGASLTSENFLPIIEAGVKVSS</sequence>
<feature type="binding site" evidence="7">
    <location>
        <begin position="235"/>
        <end position="236"/>
    </location>
    <ligand>
        <name>substrate</name>
    </ligand>
</feature>
<dbReference type="RefSeq" id="WP_145205361.1">
    <property type="nucleotide sequence ID" value="NZ_CP036267.1"/>
</dbReference>
<comment type="subunit">
    <text evidence="7 8">Homodimer.</text>
</comment>
<comment type="similarity">
    <text evidence="2 7 8">Belongs to the triosephosphate isomerase family.</text>
</comment>
<dbReference type="SUPFAM" id="SSF51351">
    <property type="entry name" value="Triosephosphate isomerase (TIM)"/>
    <property type="match status" value="1"/>
</dbReference>
<dbReference type="PROSITE" id="PS51440">
    <property type="entry name" value="TIM_2"/>
    <property type="match status" value="1"/>
</dbReference>
<feature type="binding site" evidence="7">
    <location>
        <begin position="9"/>
        <end position="11"/>
    </location>
    <ligand>
        <name>substrate</name>
    </ligand>
</feature>
<evidence type="ECO:0000256" key="6">
    <source>
        <dbReference type="ARBA" id="ARBA00023235"/>
    </source>
</evidence>
<dbReference type="GO" id="GO:0046166">
    <property type="term" value="P:glyceraldehyde-3-phosphate biosynthetic process"/>
    <property type="evidence" value="ECO:0007669"/>
    <property type="project" value="TreeGrafter"/>
</dbReference>
<dbReference type="GO" id="GO:0006096">
    <property type="term" value="P:glycolytic process"/>
    <property type="evidence" value="ECO:0007669"/>
    <property type="project" value="UniProtKB-UniRule"/>
</dbReference>
<evidence type="ECO:0000256" key="7">
    <source>
        <dbReference type="HAMAP-Rule" id="MF_00147"/>
    </source>
</evidence>
<dbReference type="NCBIfam" id="TIGR00419">
    <property type="entry name" value="tim"/>
    <property type="match status" value="1"/>
</dbReference>
<keyword evidence="4 7" id="KW-0963">Cytoplasm</keyword>
<dbReference type="InterPro" id="IPR000652">
    <property type="entry name" value="Triosephosphate_isomerase"/>
</dbReference>
<dbReference type="GO" id="GO:0006094">
    <property type="term" value="P:gluconeogenesis"/>
    <property type="evidence" value="ECO:0007669"/>
    <property type="project" value="UniProtKB-UniRule"/>
</dbReference>
<comment type="function">
    <text evidence="7">Involved in the gluconeogenesis. Catalyzes stereospecifically the conversion of dihydroxyacetone phosphate (DHAP) to D-glyceraldehyde-3-phosphate (G3P).</text>
</comment>
<organism evidence="9 10">
    <name type="scientific">Thalassoglobus polymorphus</name>
    <dbReference type="NCBI Taxonomy" id="2527994"/>
    <lineage>
        <taxon>Bacteria</taxon>
        <taxon>Pseudomonadati</taxon>
        <taxon>Planctomycetota</taxon>
        <taxon>Planctomycetia</taxon>
        <taxon>Planctomycetales</taxon>
        <taxon>Planctomycetaceae</taxon>
        <taxon>Thalassoglobus</taxon>
    </lineage>
</organism>
<feature type="active site" description="Proton acceptor" evidence="7">
    <location>
        <position position="168"/>
    </location>
</feature>
<keyword evidence="6 7" id="KW-0413">Isomerase</keyword>
<protein>
    <recommendedName>
        <fullName evidence="7 8">Triosephosphate isomerase</fullName>
        <shortName evidence="7">TIM</shortName>
        <shortName evidence="7">TPI</shortName>
        <ecNumber evidence="7 8">5.3.1.1</ecNumber>
    </recommendedName>
    <alternativeName>
        <fullName evidence="7">Triose-phosphate isomerase</fullName>
    </alternativeName>
</protein>
<dbReference type="OrthoDB" id="9809429at2"/>
<dbReference type="PANTHER" id="PTHR21139">
    <property type="entry name" value="TRIOSEPHOSPHATE ISOMERASE"/>
    <property type="match status" value="1"/>
</dbReference>
<dbReference type="PANTHER" id="PTHR21139:SF42">
    <property type="entry name" value="TRIOSEPHOSPHATE ISOMERASE"/>
    <property type="match status" value="1"/>
</dbReference>
<dbReference type="InterPro" id="IPR035990">
    <property type="entry name" value="TIM_sf"/>
</dbReference>
<evidence type="ECO:0000313" key="10">
    <source>
        <dbReference type="Proteomes" id="UP000315724"/>
    </source>
</evidence>
<comment type="subcellular location">
    <subcellularLocation>
        <location evidence="7 8">Cytoplasm</location>
    </subcellularLocation>
</comment>
<dbReference type="EC" id="5.3.1.1" evidence="7 8"/>
<dbReference type="InterPro" id="IPR022896">
    <property type="entry name" value="TrioseP_Isoase_bac/euk"/>
</dbReference>
<evidence type="ECO:0000256" key="8">
    <source>
        <dbReference type="RuleBase" id="RU363013"/>
    </source>
</evidence>
<evidence type="ECO:0000256" key="5">
    <source>
        <dbReference type="ARBA" id="ARBA00023152"/>
    </source>
</evidence>
<evidence type="ECO:0000313" key="9">
    <source>
        <dbReference type="EMBL" id="QDT35575.1"/>
    </source>
</evidence>
<dbReference type="InterPro" id="IPR013785">
    <property type="entry name" value="Aldolase_TIM"/>
</dbReference>
<feature type="binding site" evidence="7">
    <location>
        <position position="214"/>
    </location>
    <ligand>
        <name>substrate</name>
    </ligand>
</feature>
<dbReference type="GO" id="GO:0005829">
    <property type="term" value="C:cytosol"/>
    <property type="evidence" value="ECO:0007669"/>
    <property type="project" value="TreeGrafter"/>
</dbReference>
<gene>
    <name evidence="7" type="primary">tpiA</name>
    <name evidence="9" type="ORF">Mal48_48530</name>
</gene>
<evidence type="ECO:0000256" key="1">
    <source>
        <dbReference type="ARBA" id="ARBA00004680"/>
    </source>
</evidence>
<dbReference type="AlphaFoldDB" id="A0A517QVC1"/>
<accession>A0A517QVC1</accession>
<dbReference type="UniPathway" id="UPA00109">
    <property type="reaction ID" value="UER00189"/>
</dbReference>
<dbReference type="InterPro" id="IPR020861">
    <property type="entry name" value="Triosephosphate_isomerase_AS"/>
</dbReference>
<dbReference type="Gene3D" id="3.20.20.70">
    <property type="entry name" value="Aldolase class I"/>
    <property type="match status" value="1"/>
</dbReference>
<dbReference type="PROSITE" id="PS00171">
    <property type="entry name" value="TIM_1"/>
    <property type="match status" value="1"/>
</dbReference>
<feature type="binding site" evidence="7">
    <location>
        <position position="174"/>
    </location>
    <ligand>
        <name>substrate</name>
    </ligand>
</feature>
<evidence type="ECO:0000256" key="4">
    <source>
        <dbReference type="ARBA" id="ARBA00022490"/>
    </source>
</evidence>
<dbReference type="Pfam" id="PF00121">
    <property type="entry name" value="TIM"/>
    <property type="match status" value="1"/>
</dbReference>
<dbReference type="EMBL" id="CP036267">
    <property type="protein sequence ID" value="QDT35575.1"/>
    <property type="molecule type" value="Genomic_DNA"/>
</dbReference>
<feature type="active site" description="Electrophile" evidence="7">
    <location>
        <position position="96"/>
    </location>
</feature>
<evidence type="ECO:0000256" key="3">
    <source>
        <dbReference type="ARBA" id="ARBA00022432"/>
    </source>
</evidence>
<dbReference type="Proteomes" id="UP000315724">
    <property type="component" value="Chromosome"/>
</dbReference>
<dbReference type="HAMAP" id="MF_00147_B">
    <property type="entry name" value="TIM_B"/>
    <property type="match status" value="1"/>
</dbReference>
<reference evidence="9 10" key="1">
    <citation type="submission" date="2019-02" db="EMBL/GenBank/DDBJ databases">
        <title>Deep-cultivation of Planctomycetes and their phenomic and genomic characterization uncovers novel biology.</title>
        <authorList>
            <person name="Wiegand S."/>
            <person name="Jogler M."/>
            <person name="Boedeker C."/>
            <person name="Pinto D."/>
            <person name="Vollmers J."/>
            <person name="Rivas-Marin E."/>
            <person name="Kohn T."/>
            <person name="Peeters S.H."/>
            <person name="Heuer A."/>
            <person name="Rast P."/>
            <person name="Oberbeckmann S."/>
            <person name="Bunk B."/>
            <person name="Jeske O."/>
            <person name="Meyerdierks A."/>
            <person name="Storesund J.E."/>
            <person name="Kallscheuer N."/>
            <person name="Luecker S."/>
            <person name="Lage O.M."/>
            <person name="Pohl T."/>
            <person name="Merkel B.J."/>
            <person name="Hornburger P."/>
            <person name="Mueller R.-W."/>
            <person name="Bruemmer F."/>
            <person name="Labrenz M."/>
            <person name="Spormann A.M."/>
            <person name="Op den Camp H."/>
            <person name="Overmann J."/>
            <person name="Amann R."/>
            <person name="Jetten M.S.M."/>
            <person name="Mascher T."/>
            <person name="Medema M.H."/>
            <person name="Devos D.P."/>
            <person name="Kaster A.-K."/>
            <person name="Ovreas L."/>
            <person name="Rohde M."/>
            <person name="Galperin M.Y."/>
            <person name="Jogler C."/>
        </authorList>
    </citation>
    <scope>NUCLEOTIDE SEQUENCE [LARGE SCALE GENOMIC DNA]</scope>
    <source>
        <strain evidence="9 10">Mal48</strain>
    </source>
</reference>
<comment type="pathway">
    <text evidence="7 8">Carbohydrate biosynthesis; gluconeogenesis.</text>
</comment>
<dbReference type="CDD" id="cd00311">
    <property type="entry name" value="TIM"/>
    <property type="match status" value="1"/>
</dbReference>
<keyword evidence="10" id="KW-1185">Reference proteome</keyword>
<keyword evidence="5 7" id="KW-0324">Glycolysis</keyword>
<name>A0A517QVC1_9PLAN</name>
<dbReference type="KEGG" id="tpol:Mal48_48530"/>
<evidence type="ECO:0000256" key="2">
    <source>
        <dbReference type="ARBA" id="ARBA00007422"/>
    </source>
</evidence>
<proteinExistence type="inferred from homology"/>